<evidence type="ECO:0000259" key="2">
    <source>
        <dbReference type="Pfam" id="PF02347"/>
    </source>
</evidence>
<dbReference type="GO" id="GO:0030170">
    <property type="term" value="F:pyridoxal phosphate binding"/>
    <property type="evidence" value="ECO:0007669"/>
    <property type="project" value="TreeGrafter"/>
</dbReference>
<dbReference type="PANTHER" id="PTHR11773">
    <property type="entry name" value="GLYCINE DEHYDROGENASE, DECARBOXYLATING"/>
    <property type="match status" value="1"/>
</dbReference>
<accession>A0A383ARW7</accession>
<dbReference type="GO" id="GO:0004375">
    <property type="term" value="F:glycine dehydrogenase (decarboxylating) activity"/>
    <property type="evidence" value="ECO:0007669"/>
    <property type="project" value="InterPro"/>
</dbReference>
<organism evidence="3">
    <name type="scientific">marine metagenome</name>
    <dbReference type="NCBI Taxonomy" id="408172"/>
    <lineage>
        <taxon>unclassified sequences</taxon>
        <taxon>metagenomes</taxon>
        <taxon>ecological metagenomes</taxon>
    </lineage>
</organism>
<evidence type="ECO:0000313" key="3">
    <source>
        <dbReference type="EMBL" id="SVE10269.1"/>
    </source>
</evidence>
<dbReference type="GO" id="GO:0019464">
    <property type="term" value="P:glycine decarboxylation via glycine cleavage system"/>
    <property type="evidence" value="ECO:0007669"/>
    <property type="project" value="TreeGrafter"/>
</dbReference>
<dbReference type="GO" id="GO:0005829">
    <property type="term" value="C:cytosol"/>
    <property type="evidence" value="ECO:0007669"/>
    <property type="project" value="TreeGrafter"/>
</dbReference>
<dbReference type="Pfam" id="PF02347">
    <property type="entry name" value="GDC-P"/>
    <property type="match status" value="1"/>
</dbReference>
<dbReference type="InterPro" id="IPR015424">
    <property type="entry name" value="PyrdxlP-dep_Trfase"/>
</dbReference>
<name>A0A383ARW7_9ZZZZ</name>
<dbReference type="SUPFAM" id="SSF53383">
    <property type="entry name" value="PLP-dependent transferases"/>
    <property type="match status" value="1"/>
</dbReference>
<reference evidence="3" key="1">
    <citation type="submission" date="2018-05" db="EMBL/GenBank/DDBJ databases">
        <authorList>
            <person name="Lanie J.A."/>
            <person name="Ng W.-L."/>
            <person name="Kazmierczak K.M."/>
            <person name="Andrzejewski T.M."/>
            <person name="Davidsen T.M."/>
            <person name="Wayne K.J."/>
            <person name="Tettelin H."/>
            <person name="Glass J.I."/>
            <person name="Rusch D."/>
            <person name="Podicherti R."/>
            <person name="Tsui H.-C.T."/>
            <person name="Winkler M.E."/>
        </authorList>
    </citation>
    <scope>NUCLEOTIDE SEQUENCE</scope>
</reference>
<dbReference type="EMBL" id="UINC01194263">
    <property type="protein sequence ID" value="SVE10269.1"/>
    <property type="molecule type" value="Genomic_DNA"/>
</dbReference>
<dbReference type="PANTHER" id="PTHR11773:SF1">
    <property type="entry name" value="GLYCINE DEHYDROGENASE (DECARBOXYLATING), MITOCHONDRIAL"/>
    <property type="match status" value="1"/>
</dbReference>
<dbReference type="GO" id="GO:0016594">
    <property type="term" value="F:glycine binding"/>
    <property type="evidence" value="ECO:0007669"/>
    <property type="project" value="TreeGrafter"/>
</dbReference>
<dbReference type="GO" id="GO:0005960">
    <property type="term" value="C:glycine cleavage complex"/>
    <property type="evidence" value="ECO:0007669"/>
    <property type="project" value="TreeGrafter"/>
</dbReference>
<dbReference type="InterPro" id="IPR049315">
    <property type="entry name" value="GDC-P_N"/>
</dbReference>
<feature type="domain" description="Glycine cleavage system P-protein N-terminal" evidence="2">
    <location>
        <begin position="12"/>
        <end position="110"/>
    </location>
</feature>
<feature type="non-terminal residue" evidence="3">
    <location>
        <position position="110"/>
    </location>
</feature>
<protein>
    <recommendedName>
        <fullName evidence="2">Glycine cleavage system P-protein N-terminal domain-containing protein</fullName>
    </recommendedName>
</protein>
<dbReference type="AlphaFoldDB" id="A0A383ARW7"/>
<proteinExistence type="predicted"/>
<evidence type="ECO:0000256" key="1">
    <source>
        <dbReference type="ARBA" id="ARBA00023002"/>
    </source>
</evidence>
<keyword evidence="1" id="KW-0560">Oxidoreductase</keyword>
<sequence length="110" mass="12969">MNLRNSDLFETRHLGLNNNDEKIMLNKLGFNLIEDFIDQVVPKDIQIKNQVPVDFPKGCSEREATREMNKIANQNEFKRSLIGLGYYSTHTPELIKRHILENPRWYTSYT</sequence>
<gene>
    <name evidence="3" type="ORF">METZ01_LOCUS463123</name>
</gene>
<dbReference type="InterPro" id="IPR020581">
    <property type="entry name" value="GDC_P"/>
</dbReference>